<evidence type="ECO:0000256" key="3">
    <source>
        <dbReference type="SAM" id="Coils"/>
    </source>
</evidence>
<dbReference type="OrthoDB" id="5188166at2"/>
<feature type="compositionally biased region" description="Pro residues" evidence="4">
    <location>
        <begin position="12"/>
        <end position="38"/>
    </location>
</feature>
<dbReference type="InterPro" id="IPR029045">
    <property type="entry name" value="ClpP/crotonase-like_dom_sf"/>
</dbReference>
<dbReference type="InterPro" id="IPR001907">
    <property type="entry name" value="ClpP"/>
</dbReference>
<evidence type="ECO:0000256" key="2">
    <source>
        <dbReference type="RuleBase" id="RU003567"/>
    </source>
</evidence>
<dbReference type="Proteomes" id="UP000316298">
    <property type="component" value="Unassembled WGS sequence"/>
</dbReference>
<dbReference type="InterPro" id="IPR023562">
    <property type="entry name" value="ClpP/TepA"/>
</dbReference>
<dbReference type="PANTHER" id="PTHR10381">
    <property type="entry name" value="ATP-DEPENDENT CLP PROTEASE PROTEOLYTIC SUBUNIT"/>
    <property type="match status" value="1"/>
</dbReference>
<feature type="region of interest" description="Disordered" evidence="4">
    <location>
        <begin position="1"/>
        <end position="38"/>
    </location>
</feature>
<feature type="coiled-coil region" evidence="3">
    <location>
        <begin position="164"/>
        <end position="191"/>
    </location>
</feature>
<dbReference type="Gene3D" id="3.90.226.10">
    <property type="entry name" value="2-enoyl-CoA Hydratase, Chain A, domain 1"/>
    <property type="match status" value="1"/>
</dbReference>
<dbReference type="GO" id="GO:0051117">
    <property type="term" value="F:ATPase binding"/>
    <property type="evidence" value="ECO:0007669"/>
    <property type="project" value="TreeGrafter"/>
</dbReference>
<protein>
    <recommendedName>
        <fullName evidence="2">ATP-dependent Clp protease proteolytic subunit</fullName>
    </recommendedName>
</protein>
<dbReference type="SUPFAM" id="SSF52096">
    <property type="entry name" value="ClpP/crotonase"/>
    <property type="match status" value="1"/>
</dbReference>
<dbReference type="RefSeq" id="WP_141860063.1">
    <property type="nucleotide sequence ID" value="NZ_BAAAKA010000009.1"/>
</dbReference>
<keyword evidence="3" id="KW-0175">Coiled coil</keyword>
<accession>A0A542DSK2</accession>
<comment type="caution">
    <text evidence="5">The sequence shown here is derived from an EMBL/GenBank/DDBJ whole genome shotgun (WGS) entry which is preliminary data.</text>
</comment>
<comment type="similarity">
    <text evidence="1 2">Belongs to the peptidase S14 family.</text>
</comment>
<dbReference type="GO" id="GO:0006515">
    <property type="term" value="P:protein quality control for misfolded or incompletely synthesized proteins"/>
    <property type="evidence" value="ECO:0007669"/>
    <property type="project" value="TreeGrafter"/>
</dbReference>
<dbReference type="EMBL" id="VFMM01000003">
    <property type="protein sequence ID" value="TQJ06058.1"/>
    <property type="molecule type" value="Genomic_DNA"/>
</dbReference>
<dbReference type="AlphaFoldDB" id="A0A542DSK2"/>
<evidence type="ECO:0000256" key="1">
    <source>
        <dbReference type="ARBA" id="ARBA00007039"/>
    </source>
</evidence>
<proteinExistence type="inferred from homology"/>
<dbReference type="CDD" id="cd07017">
    <property type="entry name" value="S14_ClpP_2"/>
    <property type="match status" value="1"/>
</dbReference>
<evidence type="ECO:0000313" key="6">
    <source>
        <dbReference type="Proteomes" id="UP000316298"/>
    </source>
</evidence>
<keyword evidence="6" id="KW-1185">Reference proteome</keyword>
<sequence length="223" mass="23796">MYVEKPTATWPPQRPEVPGPWQPAKPGGPQPSDPPQPILPTWYEPASVTVERELADRLLAERVILVGGRLDDGLANHVAAQLLLLDAESNEPIRVHLSSTESELDAALSVAAAIDLIGCPVHVVARGTVRGPAVAVLAAGEQRQAHQHAMFVLSVPPFTANGTADELTALAAQHEREIARLRDLIAQATGRTADEVTEDLTSGRVLSAEEAQTYGLVTELLGR</sequence>
<evidence type="ECO:0000313" key="5">
    <source>
        <dbReference type="EMBL" id="TQJ06058.1"/>
    </source>
</evidence>
<dbReference type="GO" id="GO:0004176">
    <property type="term" value="F:ATP-dependent peptidase activity"/>
    <property type="evidence" value="ECO:0007669"/>
    <property type="project" value="InterPro"/>
</dbReference>
<evidence type="ECO:0000256" key="4">
    <source>
        <dbReference type="SAM" id="MobiDB-lite"/>
    </source>
</evidence>
<dbReference type="GO" id="GO:0004252">
    <property type="term" value="F:serine-type endopeptidase activity"/>
    <property type="evidence" value="ECO:0007669"/>
    <property type="project" value="InterPro"/>
</dbReference>
<reference evidence="5 6" key="1">
    <citation type="submission" date="2019-06" db="EMBL/GenBank/DDBJ databases">
        <title>Sequencing the genomes of 1000 actinobacteria strains.</title>
        <authorList>
            <person name="Klenk H.-P."/>
        </authorList>
    </citation>
    <scope>NUCLEOTIDE SEQUENCE [LARGE SCALE GENOMIC DNA]</scope>
    <source>
        <strain evidence="5 6">DSM 17305</strain>
    </source>
</reference>
<keyword evidence="5" id="KW-0378">Hydrolase</keyword>
<dbReference type="PRINTS" id="PR00127">
    <property type="entry name" value="CLPPROTEASEP"/>
</dbReference>
<dbReference type="GO" id="GO:0009368">
    <property type="term" value="C:endopeptidase Clp complex"/>
    <property type="evidence" value="ECO:0007669"/>
    <property type="project" value="TreeGrafter"/>
</dbReference>
<organism evidence="5 6">
    <name type="scientific">Kribbella jejuensis</name>
    <dbReference type="NCBI Taxonomy" id="236068"/>
    <lineage>
        <taxon>Bacteria</taxon>
        <taxon>Bacillati</taxon>
        <taxon>Actinomycetota</taxon>
        <taxon>Actinomycetes</taxon>
        <taxon>Propionibacteriales</taxon>
        <taxon>Kribbellaceae</taxon>
        <taxon>Kribbella</taxon>
    </lineage>
</organism>
<dbReference type="Pfam" id="PF00574">
    <property type="entry name" value="CLP_protease"/>
    <property type="match status" value="1"/>
</dbReference>
<dbReference type="PANTHER" id="PTHR10381:SF11">
    <property type="entry name" value="ATP-DEPENDENT CLP PROTEASE PROTEOLYTIC SUBUNIT, MITOCHONDRIAL"/>
    <property type="match status" value="1"/>
</dbReference>
<keyword evidence="5" id="KW-0645">Protease</keyword>
<gene>
    <name evidence="5" type="ORF">FB475_5709</name>
</gene>
<name>A0A542DSK2_9ACTN</name>